<sequence>MSEAEEITVNVEFSGGMERLMKDQASSIQAKLPEPATIRDLIIHVRDNVVEDKKELFSKNDTVCPGILVIINGSDWEVEDSEDTVLSNKDTVLFISTLHGG</sequence>
<proteinExistence type="inferred from homology"/>
<comment type="PTM">
    <text evidence="5">C-terminal thiocarboxylation occurs in 2 steps, it is first acyl-adenylated (-COAMP) via the hesA/moeB/thiF part of UBA4, then thiocarboxylated (-COSH) via the rhodanese domain of UBA4.</text>
</comment>
<evidence type="ECO:0000256" key="1">
    <source>
        <dbReference type="ARBA" id="ARBA00022490"/>
    </source>
</evidence>
<dbReference type="GO" id="GO:0032447">
    <property type="term" value="P:protein urmylation"/>
    <property type="evidence" value="ECO:0007669"/>
    <property type="project" value="UniProtKB-UniRule"/>
</dbReference>
<dbReference type="GO" id="GO:0002098">
    <property type="term" value="P:tRNA wobble uridine modification"/>
    <property type="evidence" value="ECO:0007669"/>
    <property type="project" value="UniProtKB-UniRule"/>
</dbReference>
<dbReference type="Proteomes" id="UP001151518">
    <property type="component" value="Unassembled WGS sequence"/>
</dbReference>
<keyword evidence="4 5" id="KW-0833">Ubl conjugation pathway</keyword>
<keyword evidence="3 5" id="KW-0819">tRNA processing</keyword>
<dbReference type="PANTHER" id="PTHR14986">
    <property type="entry name" value="RURM1 PROTEIN"/>
    <property type="match status" value="1"/>
</dbReference>
<gene>
    <name evidence="5 7" type="primary">URM1</name>
    <name evidence="7" type="ORF">GGI25_004766</name>
</gene>
<dbReference type="OrthoDB" id="10248987at2759"/>
<dbReference type="AlphaFoldDB" id="A0A9W8G3I3"/>
<evidence type="ECO:0000256" key="5">
    <source>
        <dbReference type="HAMAP-Rule" id="MF_03048"/>
    </source>
</evidence>
<dbReference type="PIRSF" id="PIRSF037379">
    <property type="entry name" value="Ubiquitin-related_modifier_1"/>
    <property type="match status" value="1"/>
</dbReference>
<dbReference type="GO" id="GO:0005829">
    <property type="term" value="C:cytosol"/>
    <property type="evidence" value="ECO:0007669"/>
    <property type="project" value="UniProtKB-UniRule"/>
</dbReference>
<evidence type="ECO:0000313" key="7">
    <source>
        <dbReference type="EMBL" id="KAJ2673247.1"/>
    </source>
</evidence>
<dbReference type="EMBL" id="JANBTW010000070">
    <property type="protein sequence ID" value="KAJ2673247.1"/>
    <property type="molecule type" value="Genomic_DNA"/>
</dbReference>
<evidence type="ECO:0000256" key="3">
    <source>
        <dbReference type="ARBA" id="ARBA00022694"/>
    </source>
</evidence>
<protein>
    <recommendedName>
        <fullName evidence="5 6">Ubiquitin-related modifier 1</fullName>
    </recommendedName>
</protein>
<accession>A0A9W8G3I3</accession>
<comment type="similarity">
    <text evidence="5 6">Belongs to the URM1 family.</text>
</comment>
<dbReference type="Pfam" id="PF09138">
    <property type="entry name" value="Urm1"/>
    <property type="match status" value="1"/>
</dbReference>
<feature type="modified residue" description="1-thioglycine" evidence="5">
    <location>
        <position position="101"/>
    </location>
</feature>
<organism evidence="7 8">
    <name type="scientific">Coemansia spiralis</name>
    <dbReference type="NCBI Taxonomy" id="417178"/>
    <lineage>
        <taxon>Eukaryota</taxon>
        <taxon>Fungi</taxon>
        <taxon>Fungi incertae sedis</taxon>
        <taxon>Zoopagomycota</taxon>
        <taxon>Kickxellomycotina</taxon>
        <taxon>Kickxellomycetes</taxon>
        <taxon>Kickxellales</taxon>
        <taxon>Kickxellaceae</taxon>
        <taxon>Coemansia</taxon>
    </lineage>
</organism>
<evidence type="ECO:0000256" key="6">
    <source>
        <dbReference type="RuleBase" id="RU361182"/>
    </source>
</evidence>
<dbReference type="InterPro" id="IPR016155">
    <property type="entry name" value="Mopterin_synth/thiamin_S_b"/>
</dbReference>
<evidence type="ECO:0000256" key="4">
    <source>
        <dbReference type="ARBA" id="ARBA00022786"/>
    </source>
</evidence>
<dbReference type="InterPro" id="IPR012675">
    <property type="entry name" value="Beta-grasp_dom_sf"/>
</dbReference>
<comment type="caution">
    <text evidence="7">The sequence shown here is derived from an EMBL/GenBank/DDBJ whole genome shotgun (WGS) entry which is preliminary data.</text>
</comment>
<keyword evidence="1 5" id="KW-0963">Cytoplasm</keyword>
<evidence type="ECO:0000256" key="2">
    <source>
        <dbReference type="ARBA" id="ARBA00022499"/>
    </source>
</evidence>
<feature type="cross-link" description="Glycyl lysine isopeptide (Gly-Lys) (interchain with K-? in acceptor proteins)" evidence="5">
    <location>
        <position position="101"/>
    </location>
</feature>
<evidence type="ECO:0000313" key="8">
    <source>
        <dbReference type="Proteomes" id="UP001151518"/>
    </source>
</evidence>
<dbReference type="SUPFAM" id="SSF54285">
    <property type="entry name" value="MoaD/ThiS"/>
    <property type="match status" value="1"/>
</dbReference>
<name>A0A9W8G3I3_9FUNG</name>
<comment type="pathway">
    <text evidence="5 6">tRNA modification; 5-methoxycarbonylmethyl-2-thiouridine-tRNA biosynthesis.</text>
</comment>
<keyword evidence="2 5" id="KW-1017">Isopeptide bond</keyword>
<dbReference type="InterPro" id="IPR015221">
    <property type="entry name" value="Urm1"/>
</dbReference>
<dbReference type="HAMAP" id="MF_03048">
    <property type="entry name" value="Urm1"/>
    <property type="match status" value="1"/>
</dbReference>
<comment type="subcellular location">
    <subcellularLocation>
        <location evidence="5 6">Cytoplasm</location>
    </subcellularLocation>
</comment>
<reference evidence="7" key="1">
    <citation type="submission" date="2022-07" db="EMBL/GenBank/DDBJ databases">
        <title>Phylogenomic reconstructions and comparative analyses of Kickxellomycotina fungi.</title>
        <authorList>
            <person name="Reynolds N.K."/>
            <person name="Stajich J.E."/>
            <person name="Barry K."/>
            <person name="Grigoriev I.V."/>
            <person name="Crous P."/>
            <person name="Smith M.E."/>
        </authorList>
    </citation>
    <scope>NUCLEOTIDE SEQUENCE</scope>
    <source>
        <strain evidence="7">NRRL 3115</strain>
    </source>
</reference>
<dbReference type="CDD" id="cd01764">
    <property type="entry name" value="Ubl_Urm1"/>
    <property type="match status" value="1"/>
</dbReference>
<dbReference type="Gene3D" id="3.10.20.30">
    <property type="match status" value="1"/>
</dbReference>
<comment type="function">
    <text evidence="5">Acts as a sulfur carrier required for 2-thiolation of mcm(5)S(2)U at tRNA wobble positions of cytosolic tRNA(Lys), tRNA(Glu) and tRNA(Gln). Serves as sulfur donor in tRNA 2-thiolation reaction by being thiocarboxylated (-COSH) at its C-terminus by the MOCS3 homolog UBA4. The sulfur is then transferred to tRNA to form 2-thiolation of mcm(5)S(2)U. Prior mcm(5) tRNA modification by the elongator complex is required for 2-thiolation. Also acts as a ubiquitin-like protein (UBL) that is covalently conjugated via an isopeptide bond to lysine residues of target proteins such as AHP1. The thiocarboxylated form serves as substrate for conjugation and oxidative stress specifically induces the formation of UBL-protein conjugates.</text>
</comment>
<dbReference type="GO" id="GO:0034227">
    <property type="term" value="P:tRNA thio-modification"/>
    <property type="evidence" value="ECO:0007669"/>
    <property type="project" value="UniProtKB-UniRule"/>
</dbReference>